<organism evidence="2 3">
    <name type="scientific">Costertonia aggregata</name>
    <dbReference type="NCBI Taxonomy" id="343403"/>
    <lineage>
        <taxon>Bacteria</taxon>
        <taxon>Pseudomonadati</taxon>
        <taxon>Bacteroidota</taxon>
        <taxon>Flavobacteriia</taxon>
        <taxon>Flavobacteriales</taxon>
        <taxon>Flavobacteriaceae</taxon>
        <taxon>Costertonia</taxon>
    </lineage>
</organism>
<feature type="signal peptide" evidence="1">
    <location>
        <begin position="1"/>
        <end position="21"/>
    </location>
</feature>
<evidence type="ECO:0000313" key="2">
    <source>
        <dbReference type="EMBL" id="QLG47033.1"/>
    </source>
</evidence>
<evidence type="ECO:0000256" key="1">
    <source>
        <dbReference type="SAM" id="SignalP"/>
    </source>
</evidence>
<reference evidence="2 3" key="1">
    <citation type="journal article" date="2006" name="Int. J. Syst. Evol. Microbiol.">
        <title>Costertonia aggregata gen. nov., sp. nov., a mesophilic marine bacterium of the family Flavobacteriaceae, isolated from a mature biofilm.</title>
        <authorList>
            <person name="Kwon K.K."/>
            <person name="Lee Y.K."/>
            <person name="Lee H.K."/>
        </authorList>
    </citation>
    <scope>NUCLEOTIDE SEQUENCE [LARGE SCALE GENOMIC DNA]</scope>
    <source>
        <strain evidence="2 3">KCCM 42265</strain>
    </source>
</reference>
<proteinExistence type="predicted"/>
<name>A0A7H9AU67_9FLAO</name>
<feature type="chain" id="PRO_5028875571" evidence="1">
    <location>
        <begin position="22"/>
        <end position="170"/>
    </location>
</feature>
<dbReference type="KEGG" id="cagg:HYG79_17285"/>
<dbReference type="RefSeq" id="WP_179243311.1">
    <property type="nucleotide sequence ID" value="NZ_CP058595.1"/>
</dbReference>
<dbReference type="EMBL" id="CP058595">
    <property type="protein sequence ID" value="QLG47033.1"/>
    <property type="molecule type" value="Genomic_DNA"/>
</dbReference>
<dbReference type="AlphaFoldDB" id="A0A7H9AU67"/>
<evidence type="ECO:0000313" key="3">
    <source>
        <dbReference type="Proteomes" id="UP000509302"/>
    </source>
</evidence>
<accession>A0A7H9AU67</accession>
<gene>
    <name evidence="2" type="ORF">HYG79_17285</name>
</gene>
<keyword evidence="3" id="KW-1185">Reference proteome</keyword>
<protein>
    <submittedName>
        <fullName evidence="2">Uncharacterized protein</fullName>
    </submittedName>
</protein>
<keyword evidence="1" id="KW-0732">Signal</keyword>
<dbReference type="Proteomes" id="UP000509302">
    <property type="component" value="Chromosome"/>
</dbReference>
<sequence length="170" mass="19036">MKIIKTTATLILTASLFSLNAQQVQDASTETVEKTYTINVNGETIQNSVKVNTQVELGTYSHIDEDEGIQNDSKNQGNKKIMKTVKVDNDLDDAFDEIIKFSYNADEKTDFTVLSTKNDLIVAIDNGKNLDILESETIMNKDNNEVETLVVTNDEGRKIELFVESHESLK</sequence>